<proteinExistence type="predicted"/>
<keyword evidence="3" id="KW-1185">Reference proteome</keyword>
<reference evidence="3" key="1">
    <citation type="submission" date="2016-10" db="EMBL/GenBank/DDBJ databases">
        <authorList>
            <person name="Varghese N."/>
            <person name="Submissions S."/>
        </authorList>
    </citation>
    <scope>NUCLEOTIDE SEQUENCE [LARGE SCALE GENOMIC DNA]</scope>
    <source>
        <strain evidence="3">DSM 17044</strain>
    </source>
</reference>
<dbReference type="InterPro" id="IPR001279">
    <property type="entry name" value="Metallo-B-lactamas"/>
</dbReference>
<protein>
    <submittedName>
        <fullName evidence="2">L-ascorbate metabolism protein UlaG, beta-lactamase superfamily</fullName>
    </submittedName>
</protein>
<dbReference type="Proteomes" id="UP000182719">
    <property type="component" value="Unassembled WGS sequence"/>
</dbReference>
<dbReference type="PANTHER" id="PTHR15032">
    <property type="entry name" value="N-ACYL-PHOSPHATIDYLETHANOLAMINE-HYDROLYZING PHOSPHOLIPASE D"/>
    <property type="match status" value="1"/>
</dbReference>
<evidence type="ECO:0000313" key="2">
    <source>
        <dbReference type="EMBL" id="SEK67763.1"/>
    </source>
</evidence>
<sequence length="354" mass="39713">MTMTRRRRTWLTVLGLSGLLGATAMGVGCHAFSAPMYQGPKSDHFDGERFHNQDPRKAQMGFWDWQLNKQQGPWQDWTEAPPGPPPPRRVPRGALRVTFINHATTLLQLDGLNVLTDPIWSDRCSPVSFAGPHRVRPPGVRFEDLPPIDAVILSHNHYDHMDVPTLKRLAAQFPNVRFFAGLGNRAFLESKGLRNTVELDWWQEVPLSPEVKLVSTPAHHFSNRGLSDKDGTLWTSYVLQGPSGVTYFAGDTGYGKHFRQVRERFGPPRLAVLPIGAFRPEAFMEVVHVSPEQAVQAHRDLEAQVTVPMHFGTFRLADDGQEEPVTRLRAALEAQAEPKPAFWVLGFGEGRDIP</sequence>
<dbReference type="AlphaFoldDB" id="A0A1H7IZ07"/>
<name>A0A1H7IZ07_STIAU</name>
<dbReference type="PROSITE" id="PS51257">
    <property type="entry name" value="PROKAR_LIPOPROTEIN"/>
    <property type="match status" value="1"/>
</dbReference>
<dbReference type="RefSeq" id="WP_075005244.1">
    <property type="nucleotide sequence ID" value="NZ_FOAP01000002.1"/>
</dbReference>
<dbReference type="InterPro" id="IPR036866">
    <property type="entry name" value="RibonucZ/Hydroxyglut_hydro"/>
</dbReference>
<evidence type="ECO:0000259" key="1">
    <source>
        <dbReference type="Pfam" id="PF12706"/>
    </source>
</evidence>
<organism evidence="2 3">
    <name type="scientific">Stigmatella aurantiaca</name>
    <dbReference type="NCBI Taxonomy" id="41"/>
    <lineage>
        <taxon>Bacteria</taxon>
        <taxon>Pseudomonadati</taxon>
        <taxon>Myxococcota</taxon>
        <taxon>Myxococcia</taxon>
        <taxon>Myxococcales</taxon>
        <taxon>Cystobacterineae</taxon>
        <taxon>Archangiaceae</taxon>
        <taxon>Stigmatella</taxon>
    </lineage>
</organism>
<dbReference type="Gene3D" id="3.60.15.10">
    <property type="entry name" value="Ribonuclease Z/Hydroxyacylglutathione hydrolase-like"/>
    <property type="match status" value="1"/>
</dbReference>
<dbReference type="Pfam" id="PF12706">
    <property type="entry name" value="Lactamase_B_2"/>
    <property type="match status" value="1"/>
</dbReference>
<evidence type="ECO:0000313" key="3">
    <source>
        <dbReference type="Proteomes" id="UP000182719"/>
    </source>
</evidence>
<dbReference type="PANTHER" id="PTHR15032:SF4">
    <property type="entry name" value="N-ACYL-PHOSPHATIDYLETHANOLAMINE-HYDROLYZING PHOSPHOLIPASE D"/>
    <property type="match status" value="1"/>
</dbReference>
<dbReference type="SUPFAM" id="SSF56281">
    <property type="entry name" value="Metallo-hydrolase/oxidoreductase"/>
    <property type="match status" value="1"/>
</dbReference>
<dbReference type="OrthoDB" id="9805728at2"/>
<feature type="domain" description="Metallo-beta-lactamase" evidence="1">
    <location>
        <begin position="113"/>
        <end position="311"/>
    </location>
</feature>
<dbReference type="EMBL" id="FOAP01000002">
    <property type="protein sequence ID" value="SEK67763.1"/>
    <property type="molecule type" value="Genomic_DNA"/>
</dbReference>
<accession>A0A1H7IZ07</accession>
<gene>
    <name evidence="2" type="ORF">SAMN05444354_10265</name>
</gene>
<dbReference type="GO" id="GO:0005737">
    <property type="term" value="C:cytoplasm"/>
    <property type="evidence" value="ECO:0007669"/>
    <property type="project" value="TreeGrafter"/>
</dbReference>